<dbReference type="SUPFAM" id="SSF55073">
    <property type="entry name" value="Nucleotide cyclase"/>
    <property type="match status" value="1"/>
</dbReference>
<dbReference type="InterPro" id="IPR001789">
    <property type="entry name" value="Sig_transdc_resp-reg_receiver"/>
</dbReference>
<dbReference type="InterPro" id="IPR029787">
    <property type="entry name" value="Nucleotide_cyclase"/>
</dbReference>
<evidence type="ECO:0000259" key="5">
    <source>
        <dbReference type="PROSITE" id="PS50887"/>
    </source>
</evidence>
<evidence type="ECO:0000256" key="2">
    <source>
        <dbReference type="PROSITE-ProRule" id="PRU00169"/>
    </source>
</evidence>
<dbReference type="OrthoDB" id="9804955at2"/>
<dbReference type="PANTHER" id="PTHR45138:SF24">
    <property type="entry name" value="DIGUANYLATE CYCLASE DGCC-RELATED"/>
    <property type="match status" value="1"/>
</dbReference>
<feature type="region of interest" description="Disordered" evidence="3">
    <location>
        <begin position="71"/>
        <end position="93"/>
    </location>
</feature>
<dbReference type="NCBIfam" id="TIGR00254">
    <property type="entry name" value="GGDEF"/>
    <property type="match status" value="1"/>
</dbReference>
<dbReference type="GO" id="GO:0000160">
    <property type="term" value="P:phosphorelay signal transduction system"/>
    <property type="evidence" value="ECO:0007669"/>
    <property type="project" value="InterPro"/>
</dbReference>
<name>A0A2N9LVQ6_9BACT</name>
<dbReference type="GO" id="GO:1902201">
    <property type="term" value="P:negative regulation of bacterial-type flagellum-dependent cell motility"/>
    <property type="evidence" value="ECO:0007669"/>
    <property type="project" value="TreeGrafter"/>
</dbReference>
<dbReference type="CDD" id="cd01949">
    <property type="entry name" value="GGDEF"/>
    <property type="match status" value="1"/>
</dbReference>
<evidence type="ECO:0000313" key="7">
    <source>
        <dbReference type="Proteomes" id="UP000239735"/>
    </source>
</evidence>
<dbReference type="SUPFAM" id="SSF52172">
    <property type="entry name" value="CheY-like"/>
    <property type="match status" value="1"/>
</dbReference>
<proteinExistence type="predicted"/>
<dbReference type="Pfam" id="PF00990">
    <property type="entry name" value="GGDEF"/>
    <property type="match status" value="1"/>
</dbReference>
<evidence type="ECO:0000256" key="1">
    <source>
        <dbReference type="ARBA" id="ARBA00012528"/>
    </source>
</evidence>
<dbReference type="PROSITE" id="PS50887">
    <property type="entry name" value="GGDEF"/>
    <property type="match status" value="1"/>
</dbReference>
<feature type="domain" description="GGDEF" evidence="5">
    <location>
        <begin position="269"/>
        <end position="401"/>
    </location>
</feature>
<evidence type="ECO:0000313" key="6">
    <source>
        <dbReference type="EMBL" id="SPE27301.1"/>
    </source>
</evidence>
<dbReference type="InterPro" id="IPR011006">
    <property type="entry name" value="CheY-like_superfamily"/>
</dbReference>
<dbReference type="SMART" id="SM00448">
    <property type="entry name" value="REC"/>
    <property type="match status" value="1"/>
</dbReference>
<organism evidence="6 7">
    <name type="scientific">Candidatus Sulfuritelmatomonas gaucii</name>
    <dbReference type="NCBI Taxonomy" id="2043161"/>
    <lineage>
        <taxon>Bacteria</taxon>
        <taxon>Pseudomonadati</taxon>
        <taxon>Acidobacteriota</taxon>
        <taxon>Terriglobia</taxon>
        <taxon>Terriglobales</taxon>
        <taxon>Acidobacteriaceae</taxon>
        <taxon>Candidatus Sulfuritelmatomonas</taxon>
    </lineage>
</organism>
<dbReference type="EC" id="2.7.7.65" evidence="1"/>
<dbReference type="FunFam" id="3.30.70.270:FF:000001">
    <property type="entry name" value="Diguanylate cyclase domain protein"/>
    <property type="match status" value="1"/>
</dbReference>
<dbReference type="Proteomes" id="UP000239735">
    <property type="component" value="Unassembled WGS sequence"/>
</dbReference>
<dbReference type="InterPro" id="IPR050469">
    <property type="entry name" value="Diguanylate_Cyclase"/>
</dbReference>
<evidence type="ECO:0000259" key="4">
    <source>
        <dbReference type="PROSITE" id="PS50110"/>
    </source>
</evidence>
<dbReference type="Pfam" id="PF00072">
    <property type="entry name" value="Response_reg"/>
    <property type="match status" value="1"/>
</dbReference>
<dbReference type="GO" id="GO:0043709">
    <property type="term" value="P:cell adhesion involved in single-species biofilm formation"/>
    <property type="evidence" value="ECO:0007669"/>
    <property type="project" value="TreeGrafter"/>
</dbReference>
<dbReference type="PROSITE" id="PS50110">
    <property type="entry name" value="RESPONSE_REGULATORY"/>
    <property type="match status" value="1"/>
</dbReference>
<reference evidence="7" key="1">
    <citation type="submission" date="2018-02" db="EMBL/GenBank/DDBJ databases">
        <authorList>
            <person name="Hausmann B."/>
        </authorList>
    </citation>
    <scope>NUCLEOTIDE SEQUENCE [LARGE SCALE GENOMIC DNA]</scope>
    <source>
        <strain evidence="7">Peat soil MAG SbA5</strain>
    </source>
</reference>
<evidence type="ECO:0000256" key="3">
    <source>
        <dbReference type="SAM" id="MobiDB-lite"/>
    </source>
</evidence>
<protein>
    <recommendedName>
        <fullName evidence="1">diguanylate cyclase</fullName>
        <ecNumber evidence="1">2.7.7.65</ecNumber>
    </recommendedName>
</protein>
<dbReference type="GO" id="GO:0005886">
    <property type="term" value="C:plasma membrane"/>
    <property type="evidence" value="ECO:0007669"/>
    <property type="project" value="TreeGrafter"/>
</dbReference>
<dbReference type="EMBL" id="OKRB01000118">
    <property type="protein sequence ID" value="SPE27301.1"/>
    <property type="molecule type" value="Genomic_DNA"/>
</dbReference>
<dbReference type="SMART" id="SM00267">
    <property type="entry name" value="GGDEF"/>
    <property type="match status" value="1"/>
</dbReference>
<dbReference type="InterPro" id="IPR000160">
    <property type="entry name" value="GGDEF_dom"/>
</dbReference>
<dbReference type="Gene3D" id="3.40.50.2300">
    <property type="match status" value="1"/>
</dbReference>
<dbReference type="GO" id="GO:0052621">
    <property type="term" value="F:diguanylate cyclase activity"/>
    <property type="evidence" value="ECO:0007669"/>
    <property type="project" value="UniProtKB-EC"/>
</dbReference>
<dbReference type="PANTHER" id="PTHR45138">
    <property type="entry name" value="REGULATORY COMPONENTS OF SENSORY TRANSDUCTION SYSTEM"/>
    <property type="match status" value="1"/>
</dbReference>
<sequence>MCASHAYVSLDTPVSPHQLPIFDAIRDLAGMANQFAEEGGTSNEQKPNSVTILVDAEVDGARYMLVRMPRLDHSGHPGPVTQSAAADETPGERRHKFGDLRRVLIAESDSATRLRLLHLLREWGFNSEVATDGIEALMFLEQHRAPDLLIMNQSLPAIDGIELCRRITRESGGQSPYIFITGCQNGRRDVAESLESGASEYLSLPFEEQELKARLLVALRALTRQDSLISSREQLRDQASRDSLTGVSNRRAILEFLEEELVRAGRNVQSTGVLMLDLDHFKRVNDALGHPAGDLVLQQVVRRLSSMLRAHDRLGRYGGEEFMIVVPAVDQAGLCELTERIRAAVDAEPFHAEANEIQVTLSIGAAISKSGDRSSTKLIATADEALYKAKNLGRNRVVCGI</sequence>
<dbReference type="Gene3D" id="3.30.70.270">
    <property type="match status" value="1"/>
</dbReference>
<accession>A0A2N9LVQ6</accession>
<dbReference type="InterPro" id="IPR043128">
    <property type="entry name" value="Rev_trsase/Diguanyl_cyclase"/>
</dbReference>
<gene>
    <name evidence="6" type="ORF">SBA5_590023</name>
</gene>
<comment type="caution">
    <text evidence="2">Lacks conserved residue(s) required for the propagation of feature annotation.</text>
</comment>
<dbReference type="AlphaFoldDB" id="A0A2N9LVQ6"/>
<feature type="domain" description="Response regulatory" evidence="4">
    <location>
        <begin position="102"/>
        <end position="219"/>
    </location>
</feature>